<sequence length="102" mass="11912">MKKIPPTPEFVNMLQDIHSQLAEFPVVFREHICEECAWSIPTFYRKMRAVDKQSESGKNKIIPALSNAEREKIIAVVDEVFQSLWTYCDKYRKKPGKDPDPK</sequence>
<name>A0ABV2TA24_9BACT</name>
<organism evidence="1 2">
    <name type="scientific">Chitinophaga defluvii</name>
    <dbReference type="NCBI Taxonomy" id="3163343"/>
    <lineage>
        <taxon>Bacteria</taxon>
        <taxon>Pseudomonadati</taxon>
        <taxon>Bacteroidota</taxon>
        <taxon>Chitinophagia</taxon>
        <taxon>Chitinophagales</taxon>
        <taxon>Chitinophagaceae</taxon>
        <taxon>Chitinophaga</taxon>
    </lineage>
</organism>
<comment type="caution">
    <text evidence="1">The sequence shown here is derived from an EMBL/GenBank/DDBJ whole genome shotgun (WGS) entry which is preliminary data.</text>
</comment>
<reference evidence="1 2" key="1">
    <citation type="submission" date="2024-06" db="EMBL/GenBank/DDBJ databases">
        <title>Chitinophaga defluvii sp. nov., isolated from municipal sewage.</title>
        <authorList>
            <person name="Zhang L."/>
        </authorList>
    </citation>
    <scope>NUCLEOTIDE SEQUENCE [LARGE SCALE GENOMIC DNA]</scope>
    <source>
        <strain evidence="1 2">H8</strain>
    </source>
</reference>
<evidence type="ECO:0000313" key="2">
    <source>
        <dbReference type="Proteomes" id="UP001549749"/>
    </source>
</evidence>
<gene>
    <name evidence="1" type="ORF">ABR189_16580</name>
</gene>
<proteinExistence type="predicted"/>
<dbReference type="Proteomes" id="UP001549749">
    <property type="component" value="Unassembled WGS sequence"/>
</dbReference>
<dbReference type="EMBL" id="JBEXAC010000002">
    <property type="protein sequence ID" value="MET6999004.1"/>
    <property type="molecule type" value="Genomic_DNA"/>
</dbReference>
<protein>
    <submittedName>
        <fullName evidence="1">Uncharacterized protein</fullName>
    </submittedName>
</protein>
<evidence type="ECO:0000313" key="1">
    <source>
        <dbReference type="EMBL" id="MET6999004.1"/>
    </source>
</evidence>
<keyword evidence="2" id="KW-1185">Reference proteome</keyword>
<accession>A0ABV2TA24</accession>
<dbReference type="RefSeq" id="WP_354661569.1">
    <property type="nucleotide sequence ID" value="NZ_JBEXAC010000002.1"/>
</dbReference>